<organism evidence="7 8">
    <name type="scientific">Deinobacterium chartae</name>
    <dbReference type="NCBI Taxonomy" id="521158"/>
    <lineage>
        <taxon>Bacteria</taxon>
        <taxon>Thermotogati</taxon>
        <taxon>Deinococcota</taxon>
        <taxon>Deinococci</taxon>
        <taxon>Deinococcales</taxon>
        <taxon>Deinococcaceae</taxon>
        <taxon>Deinobacterium</taxon>
    </lineage>
</organism>
<dbReference type="GO" id="GO:0046961">
    <property type="term" value="F:proton-transporting ATPase activity, rotational mechanism"/>
    <property type="evidence" value="ECO:0007669"/>
    <property type="project" value="InterPro"/>
</dbReference>
<gene>
    <name evidence="6" type="primary">atpC</name>
    <name evidence="7" type="ORF">HNR42_001690</name>
</gene>
<keyword evidence="8" id="KW-1185">Reference proteome</keyword>
<keyword evidence="4 6" id="KW-0406">Ion transport</keyword>
<evidence type="ECO:0000256" key="1">
    <source>
        <dbReference type="ARBA" id="ARBA00006709"/>
    </source>
</evidence>
<dbReference type="InterPro" id="IPR050873">
    <property type="entry name" value="V-ATPase_V0D/AC39_subunit"/>
</dbReference>
<dbReference type="InterPro" id="IPR044911">
    <property type="entry name" value="V-type_ATPase_csu/dsu_dom_3"/>
</dbReference>
<dbReference type="AlphaFoldDB" id="A0A841I2X3"/>
<dbReference type="GO" id="GO:0005524">
    <property type="term" value="F:ATP binding"/>
    <property type="evidence" value="ECO:0007669"/>
    <property type="project" value="UniProtKB-UniRule"/>
</dbReference>
<keyword evidence="3 6" id="KW-0375">Hydrogen ion transport</keyword>
<evidence type="ECO:0000313" key="7">
    <source>
        <dbReference type="EMBL" id="MBB6098265.1"/>
    </source>
</evidence>
<keyword evidence="5 6" id="KW-0066">ATP synthesis</keyword>
<dbReference type="Gene3D" id="1.10.132.50">
    <property type="entry name" value="ATP synthase (C/AC39) subunit, domain 3"/>
    <property type="match status" value="1"/>
</dbReference>
<evidence type="ECO:0000256" key="3">
    <source>
        <dbReference type="ARBA" id="ARBA00022781"/>
    </source>
</evidence>
<dbReference type="EMBL" id="JACHHG010000005">
    <property type="protein sequence ID" value="MBB6098265.1"/>
    <property type="molecule type" value="Genomic_DNA"/>
</dbReference>
<dbReference type="PANTHER" id="PTHR38682">
    <property type="entry name" value="V-TYPE ATP SYNTHASE SUBUNIT C"/>
    <property type="match status" value="1"/>
</dbReference>
<dbReference type="GO" id="GO:0042777">
    <property type="term" value="P:proton motive force-driven plasma membrane ATP synthesis"/>
    <property type="evidence" value="ECO:0007669"/>
    <property type="project" value="UniProtKB-UniRule"/>
</dbReference>
<evidence type="ECO:0000256" key="5">
    <source>
        <dbReference type="ARBA" id="ARBA00023310"/>
    </source>
</evidence>
<dbReference type="PANTHER" id="PTHR38682:SF1">
    <property type="entry name" value="V-TYPE ATP SYNTHASE SUBUNIT C"/>
    <property type="match status" value="1"/>
</dbReference>
<name>A0A841I2X3_9DEIO</name>
<dbReference type="Gene3D" id="1.20.1690.10">
    <property type="entry name" value="V-type ATP synthase subunit C domain"/>
    <property type="match status" value="2"/>
</dbReference>
<evidence type="ECO:0000256" key="6">
    <source>
        <dbReference type="HAMAP-Rule" id="MF_00314"/>
    </source>
</evidence>
<dbReference type="Proteomes" id="UP000569951">
    <property type="component" value="Unassembled WGS sequence"/>
</dbReference>
<dbReference type="GO" id="GO:0033179">
    <property type="term" value="C:proton-transporting V-type ATPase, V0 domain"/>
    <property type="evidence" value="ECO:0007669"/>
    <property type="project" value="InterPro"/>
</dbReference>
<dbReference type="InterPro" id="IPR002843">
    <property type="entry name" value="ATPase_V0-cplx_csu/dsu"/>
</dbReference>
<dbReference type="InterPro" id="IPR014272">
    <property type="entry name" value="ATPase_V0-cplx_csu"/>
</dbReference>
<dbReference type="GO" id="GO:0046933">
    <property type="term" value="F:proton-transporting ATP synthase activity, rotational mechanism"/>
    <property type="evidence" value="ECO:0007669"/>
    <property type="project" value="UniProtKB-UniRule"/>
</dbReference>
<dbReference type="SUPFAM" id="SSF103486">
    <property type="entry name" value="V-type ATP synthase subunit C"/>
    <property type="match status" value="1"/>
</dbReference>
<protein>
    <recommendedName>
        <fullName evidence="6">V-type ATP synthase subunit C</fullName>
    </recommendedName>
    <alternativeName>
        <fullName evidence="6">V-ATPase subunit C</fullName>
    </alternativeName>
</protein>
<comment type="function">
    <text evidence="6">Produces ATP from ADP in the presence of a proton gradient across the membrane.</text>
</comment>
<sequence length="329" mass="35888">MPDDYAYINARVKVMRTQLMTERRLEEALAAPSYPEFLRILSEGEFGEDLGEATGAGAGLSELDKALSRNFYRTAQRLLGFADGTARKEISALLMRWDLLNLKTVARGLVTGRSAQAILEGLVPGGLLKRPLLEAAVAAGDLSGAAQAISVSGHPLAKVFRQAVATYVNTGDLLDLEIQLDQGYYAQARKASQSEVLRRYFAQEIDLRNALTAVQLRGSGQGNVRYFVPGGRKLNETDFMRIVGGDTSSPSPELAPIIEAETIQAAEAAARAQQLEKTRGLAMGDPLGMGVPADFLRRKEIEIAQLRLIGRGKYYRVPNEQIRQELSHA</sequence>
<evidence type="ECO:0000256" key="4">
    <source>
        <dbReference type="ARBA" id="ARBA00023065"/>
    </source>
</evidence>
<dbReference type="HAMAP" id="MF_00314">
    <property type="entry name" value="ATP_synth_C_arch"/>
    <property type="match status" value="1"/>
</dbReference>
<comment type="similarity">
    <text evidence="1 6">Belongs to the V-ATPase V0D/AC39 subunit family.</text>
</comment>
<keyword evidence="2 6" id="KW-0813">Transport</keyword>
<evidence type="ECO:0000313" key="8">
    <source>
        <dbReference type="Proteomes" id="UP000569951"/>
    </source>
</evidence>
<reference evidence="7 8" key="1">
    <citation type="submission" date="2020-08" db="EMBL/GenBank/DDBJ databases">
        <title>Genomic Encyclopedia of Type Strains, Phase IV (KMG-IV): sequencing the most valuable type-strain genomes for metagenomic binning, comparative biology and taxonomic classification.</title>
        <authorList>
            <person name="Goeker M."/>
        </authorList>
    </citation>
    <scope>NUCLEOTIDE SEQUENCE [LARGE SCALE GENOMIC DNA]</scope>
    <source>
        <strain evidence="7 8">DSM 21458</strain>
    </source>
</reference>
<proteinExistence type="inferred from homology"/>
<evidence type="ECO:0000256" key="2">
    <source>
        <dbReference type="ARBA" id="ARBA00022448"/>
    </source>
</evidence>
<comment type="caution">
    <text evidence="7">The sequence shown here is derived from an EMBL/GenBank/DDBJ whole genome shotgun (WGS) entry which is preliminary data.</text>
</comment>
<dbReference type="InterPro" id="IPR035067">
    <property type="entry name" value="V-type_ATPase_csu/dsu"/>
</dbReference>
<dbReference type="InterPro" id="IPR036079">
    <property type="entry name" value="ATPase_csu/dsu_sf"/>
</dbReference>
<dbReference type="RefSeq" id="WP_183986506.1">
    <property type="nucleotide sequence ID" value="NZ_JACHHG010000005.1"/>
</dbReference>
<accession>A0A841I2X3</accession>
<dbReference type="Pfam" id="PF01992">
    <property type="entry name" value="vATP-synt_AC39"/>
    <property type="match status" value="1"/>
</dbReference>